<dbReference type="GO" id="GO:0015562">
    <property type="term" value="F:efflux transmembrane transporter activity"/>
    <property type="evidence" value="ECO:0007669"/>
    <property type="project" value="InterPro"/>
</dbReference>
<dbReference type="PANTHER" id="PTHR30203:SF24">
    <property type="entry name" value="BLR4935 PROTEIN"/>
    <property type="match status" value="1"/>
</dbReference>
<dbReference type="EMBL" id="AUZZ01008480">
    <property type="protein sequence ID" value="EQD37875.1"/>
    <property type="molecule type" value="Genomic_DNA"/>
</dbReference>
<dbReference type="AlphaFoldDB" id="T1A7N5"/>
<feature type="non-terminal residue" evidence="1">
    <location>
        <position position="196"/>
    </location>
</feature>
<reference evidence="1" key="2">
    <citation type="journal article" date="2014" name="ISME J.">
        <title>Microbial stratification in low pH oxic and suboxic macroscopic growths along an acid mine drainage.</title>
        <authorList>
            <person name="Mendez-Garcia C."/>
            <person name="Mesa V."/>
            <person name="Sprenger R.R."/>
            <person name="Richter M."/>
            <person name="Diez M.S."/>
            <person name="Solano J."/>
            <person name="Bargiela R."/>
            <person name="Golyshina O.V."/>
            <person name="Manteca A."/>
            <person name="Ramos J.L."/>
            <person name="Gallego J.R."/>
            <person name="Llorente I."/>
            <person name="Martins Dos Santos V.A."/>
            <person name="Jensen O.N."/>
            <person name="Pelaez A.I."/>
            <person name="Sanchez J."/>
            <person name="Ferrer M."/>
        </authorList>
    </citation>
    <scope>NUCLEOTIDE SEQUENCE</scope>
</reference>
<gene>
    <name evidence="1" type="ORF">B2A_11735</name>
</gene>
<evidence type="ECO:0000313" key="1">
    <source>
        <dbReference type="EMBL" id="EQD37875.1"/>
    </source>
</evidence>
<organism evidence="1">
    <name type="scientific">mine drainage metagenome</name>
    <dbReference type="NCBI Taxonomy" id="410659"/>
    <lineage>
        <taxon>unclassified sequences</taxon>
        <taxon>metagenomes</taxon>
        <taxon>ecological metagenomes</taxon>
    </lineage>
</organism>
<feature type="non-terminal residue" evidence="1">
    <location>
        <position position="1"/>
    </location>
</feature>
<sequence length="196" mass="21548">EVRKEIARADAEVARHDLQALRLRLAATARGVFADWVFVHRALAINAANQSVIGELRRIATVRYATGRGPQGDVLQADVEYSVLAQQRLEWQRKIGVVAARMNALLDLPPASPIPLPATLPAPTHLPSEAALLQRALTHPQLKALEAEAHGARAKEALAEKQRYPKFRLSAGYNSMWSDPAMRPMVGLSFTVPLDR</sequence>
<protein>
    <submittedName>
        <fullName evidence="1">Outer membrane efflux protein</fullName>
    </submittedName>
</protein>
<comment type="caution">
    <text evidence="1">The sequence shown here is derived from an EMBL/GenBank/DDBJ whole genome shotgun (WGS) entry which is preliminary data.</text>
</comment>
<dbReference type="Gene3D" id="1.20.1600.10">
    <property type="entry name" value="Outer membrane efflux proteins (OEP)"/>
    <property type="match status" value="1"/>
</dbReference>
<accession>T1A7N5</accession>
<dbReference type="PANTHER" id="PTHR30203">
    <property type="entry name" value="OUTER MEMBRANE CATION EFFLUX PROTEIN"/>
    <property type="match status" value="1"/>
</dbReference>
<name>T1A7N5_9ZZZZ</name>
<reference evidence="1" key="1">
    <citation type="submission" date="2013-08" db="EMBL/GenBank/DDBJ databases">
        <authorList>
            <person name="Mendez C."/>
            <person name="Richter M."/>
            <person name="Ferrer M."/>
            <person name="Sanchez J."/>
        </authorList>
    </citation>
    <scope>NUCLEOTIDE SEQUENCE</scope>
</reference>
<proteinExistence type="predicted"/>
<dbReference type="InterPro" id="IPR010131">
    <property type="entry name" value="MdtP/NodT-like"/>
</dbReference>
<dbReference type="SUPFAM" id="SSF56954">
    <property type="entry name" value="Outer membrane efflux proteins (OEP)"/>
    <property type="match status" value="1"/>
</dbReference>